<feature type="region of interest" description="Disordered" evidence="1">
    <location>
        <begin position="1"/>
        <end position="31"/>
    </location>
</feature>
<dbReference type="AlphaFoldDB" id="A0AAV1QVL0"/>
<dbReference type="Proteomes" id="UP001314170">
    <property type="component" value="Unassembled WGS sequence"/>
</dbReference>
<feature type="compositionally biased region" description="Basic residues" evidence="1">
    <location>
        <begin position="18"/>
        <end position="31"/>
    </location>
</feature>
<organism evidence="2 3">
    <name type="scientific">Dovyalis caffra</name>
    <dbReference type="NCBI Taxonomy" id="77055"/>
    <lineage>
        <taxon>Eukaryota</taxon>
        <taxon>Viridiplantae</taxon>
        <taxon>Streptophyta</taxon>
        <taxon>Embryophyta</taxon>
        <taxon>Tracheophyta</taxon>
        <taxon>Spermatophyta</taxon>
        <taxon>Magnoliopsida</taxon>
        <taxon>eudicotyledons</taxon>
        <taxon>Gunneridae</taxon>
        <taxon>Pentapetalae</taxon>
        <taxon>rosids</taxon>
        <taxon>fabids</taxon>
        <taxon>Malpighiales</taxon>
        <taxon>Salicaceae</taxon>
        <taxon>Flacourtieae</taxon>
        <taxon>Dovyalis</taxon>
    </lineage>
</organism>
<evidence type="ECO:0000313" key="2">
    <source>
        <dbReference type="EMBL" id="CAK7325832.1"/>
    </source>
</evidence>
<reference evidence="2 3" key="1">
    <citation type="submission" date="2024-01" db="EMBL/GenBank/DDBJ databases">
        <authorList>
            <person name="Waweru B."/>
        </authorList>
    </citation>
    <scope>NUCLEOTIDE SEQUENCE [LARGE SCALE GENOMIC DNA]</scope>
</reference>
<sequence length="161" mass="17996">MRRPTPNIPSKPTTSKLSHSHSRLSHRKLKSRTLGLSLSHSSHESRLSASHRLICLTSHDDNESESSSRVPDFRSCELRTPILFRVFLRFDFVSGLIIRVSVVFAQTQGPLNFVVEDNVYRAIPEGTGGIKSITNYSSLGYQFKDLSQLRVDLMLGPGSQA</sequence>
<proteinExistence type="predicted"/>
<evidence type="ECO:0000313" key="3">
    <source>
        <dbReference type="Proteomes" id="UP001314170"/>
    </source>
</evidence>
<protein>
    <submittedName>
        <fullName evidence="2">Uncharacterized protein</fullName>
    </submittedName>
</protein>
<accession>A0AAV1QVL0</accession>
<keyword evidence="3" id="KW-1185">Reference proteome</keyword>
<dbReference type="EMBL" id="CAWUPB010000850">
    <property type="protein sequence ID" value="CAK7325832.1"/>
    <property type="molecule type" value="Genomic_DNA"/>
</dbReference>
<name>A0AAV1QVL0_9ROSI</name>
<evidence type="ECO:0000256" key="1">
    <source>
        <dbReference type="SAM" id="MobiDB-lite"/>
    </source>
</evidence>
<comment type="caution">
    <text evidence="2">The sequence shown here is derived from an EMBL/GenBank/DDBJ whole genome shotgun (WGS) entry which is preliminary data.</text>
</comment>
<gene>
    <name evidence="2" type="ORF">DCAF_LOCUS3524</name>
</gene>